<comment type="caution">
    <text evidence="2">The sequence shown here is derived from an EMBL/GenBank/DDBJ whole genome shotgun (WGS) entry which is preliminary data.</text>
</comment>
<dbReference type="OrthoDB" id="9102154at2"/>
<dbReference type="AlphaFoldDB" id="A0A226X0I1"/>
<proteinExistence type="predicted"/>
<reference evidence="3" key="1">
    <citation type="submission" date="2017-01" db="EMBL/GenBank/DDBJ databases">
        <title>Genome Analysis of Deinococcus marmoris KOPRI26562.</title>
        <authorList>
            <person name="Kim J.H."/>
            <person name="Oh H.-M."/>
        </authorList>
    </citation>
    <scope>NUCLEOTIDE SEQUENCE [LARGE SCALE GENOMIC DNA]</scope>
    <source>
        <strain evidence="3">PAMC 26633</strain>
    </source>
</reference>
<protein>
    <submittedName>
        <fullName evidence="2">Uncharacterized protein</fullName>
    </submittedName>
</protein>
<evidence type="ECO:0000313" key="2">
    <source>
        <dbReference type="EMBL" id="OXC76946.1"/>
    </source>
</evidence>
<accession>A0A226X0I1</accession>
<feature type="compositionally biased region" description="Polar residues" evidence="1">
    <location>
        <begin position="1"/>
        <end position="11"/>
    </location>
</feature>
<organism evidence="2 3">
    <name type="scientific">Caballeronia sordidicola</name>
    <name type="common">Burkholderia sordidicola</name>
    <dbReference type="NCBI Taxonomy" id="196367"/>
    <lineage>
        <taxon>Bacteria</taxon>
        <taxon>Pseudomonadati</taxon>
        <taxon>Pseudomonadota</taxon>
        <taxon>Betaproteobacteria</taxon>
        <taxon>Burkholderiales</taxon>
        <taxon>Burkholderiaceae</taxon>
        <taxon>Caballeronia</taxon>
    </lineage>
</organism>
<sequence>MLQPPVTTMPTQAGPLSPVTPAAGLSAAGTGDSASLVERLLAHAQNAQDASQQQLTQHLEQLDSGRISTSDMLRLQADMGAFAVKVQMTVRVADEIGRAIQTLTQRS</sequence>
<evidence type="ECO:0000313" key="3">
    <source>
        <dbReference type="Proteomes" id="UP000214720"/>
    </source>
</evidence>
<dbReference type="EMBL" id="MTHB01000110">
    <property type="protein sequence ID" value="OXC76946.1"/>
    <property type="molecule type" value="Genomic_DNA"/>
</dbReference>
<name>A0A226X0I1_CABSO</name>
<dbReference type="RefSeq" id="WP_089161758.1">
    <property type="nucleotide sequence ID" value="NZ_MTHB01000110.1"/>
</dbReference>
<evidence type="ECO:0000256" key="1">
    <source>
        <dbReference type="SAM" id="MobiDB-lite"/>
    </source>
</evidence>
<gene>
    <name evidence="2" type="ORF">BSU04_18215</name>
</gene>
<feature type="region of interest" description="Disordered" evidence="1">
    <location>
        <begin position="1"/>
        <end position="28"/>
    </location>
</feature>
<dbReference type="Proteomes" id="UP000214720">
    <property type="component" value="Unassembled WGS sequence"/>
</dbReference>